<proteinExistence type="predicted"/>
<evidence type="ECO:0000256" key="1">
    <source>
        <dbReference type="ARBA" id="ARBA00022714"/>
    </source>
</evidence>
<dbReference type="InterPro" id="IPR050584">
    <property type="entry name" value="Cholesterol_7-desaturase"/>
</dbReference>
<dbReference type="Gene3D" id="3.90.380.10">
    <property type="entry name" value="Naphthalene 1,2-dioxygenase Alpha Subunit, Chain A, domain 1"/>
    <property type="match status" value="1"/>
</dbReference>
<keyword evidence="7" id="KW-0503">Monooxygenase</keyword>
<dbReference type="AlphaFoldDB" id="A0A2U1CM01"/>
<dbReference type="InterPro" id="IPR044043">
    <property type="entry name" value="VanA_C_cat"/>
</dbReference>
<dbReference type="Pfam" id="PF00355">
    <property type="entry name" value="Rieske"/>
    <property type="match status" value="1"/>
</dbReference>
<dbReference type="SUPFAM" id="SSF50022">
    <property type="entry name" value="ISP domain"/>
    <property type="match status" value="1"/>
</dbReference>
<gene>
    <name evidence="7" type="ORF">C7440_1503</name>
</gene>
<dbReference type="GO" id="GO:0008168">
    <property type="term" value="F:methyltransferase activity"/>
    <property type="evidence" value="ECO:0007669"/>
    <property type="project" value="UniProtKB-KW"/>
</dbReference>
<comment type="caution">
    <text evidence="7">The sequence shown here is derived from an EMBL/GenBank/DDBJ whole genome shotgun (WGS) entry which is preliminary data.</text>
</comment>
<sequence length="368" mass="41568">MSMFMKNCWYVAGWAHEIQSDALFTRTICGRRLVFWRDRAGALHAMDDRCCHRGAPLSIGRKEGDNIRCMYHGFLFDINGVCIEIPGYDKIPPKARVRSYAVVERSRWVWLWMGDPEQADEALIPDTHWLDDPGWACTPPGYLHFDVNYQLLNDNLLDFSHLAYVHANTLGGSEEYAQLRSKIERLPRGLRITRWFMDRPPAPFAEKLVRAKGISGNVDRWNNYDFLLPGVLIMDSGFAPAGSGAEKGHRDEAIEFRHCQVVTPETENSCHYFFAQPRNFDRDDEAVNQALYKSVLTAFGEDKAMITAQADSLKADPAFEPVACGLDAALGQFRWMIDRQIEAERQEAAGAPLSESVGHIEPAAAKLA</sequence>
<dbReference type="Pfam" id="PF19112">
    <property type="entry name" value="VanA_C"/>
    <property type="match status" value="1"/>
</dbReference>
<organism evidence="7 8">
    <name type="scientific">Pusillimonas noertemannii</name>
    <dbReference type="NCBI Taxonomy" id="305977"/>
    <lineage>
        <taxon>Bacteria</taxon>
        <taxon>Pseudomonadati</taxon>
        <taxon>Pseudomonadota</taxon>
        <taxon>Betaproteobacteria</taxon>
        <taxon>Burkholderiales</taxon>
        <taxon>Alcaligenaceae</taxon>
        <taxon>Pusillimonas</taxon>
    </lineage>
</organism>
<protein>
    <submittedName>
        <fullName evidence="7">Vanillate O-demethylase monooxygenase subunit</fullName>
    </submittedName>
</protein>
<dbReference type="PROSITE" id="PS51296">
    <property type="entry name" value="RIESKE"/>
    <property type="match status" value="1"/>
</dbReference>
<dbReference type="PROSITE" id="PS00570">
    <property type="entry name" value="RING_HYDROXYL_ALPHA"/>
    <property type="match status" value="1"/>
</dbReference>
<dbReference type="PANTHER" id="PTHR21266:SF60">
    <property type="entry name" value="3-KETOSTEROID-9-ALPHA-MONOOXYGENASE, OXYGENASE COMPONENT"/>
    <property type="match status" value="1"/>
</dbReference>
<evidence type="ECO:0000313" key="7">
    <source>
        <dbReference type="EMBL" id="PVY62014.1"/>
    </source>
</evidence>
<keyword evidence="4" id="KW-0408">Iron</keyword>
<dbReference type="Proteomes" id="UP000246145">
    <property type="component" value="Unassembled WGS sequence"/>
</dbReference>
<dbReference type="GO" id="GO:0004497">
    <property type="term" value="F:monooxygenase activity"/>
    <property type="evidence" value="ECO:0007669"/>
    <property type="project" value="UniProtKB-KW"/>
</dbReference>
<keyword evidence="7" id="KW-0808">Transferase</keyword>
<dbReference type="SUPFAM" id="SSF55961">
    <property type="entry name" value="Bet v1-like"/>
    <property type="match status" value="1"/>
</dbReference>
<name>A0A2U1CM01_9BURK</name>
<dbReference type="PANTHER" id="PTHR21266">
    <property type="entry name" value="IRON-SULFUR DOMAIN CONTAINING PROTEIN"/>
    <property type="match status" value="1"/>
</dbReference>
<dbReference type="GO" id="GO:0005506">
    <property type="term" value="F:iron ion binding"/>
    <property type="evidence" value="ECO:0007669"/>
    <property type="project" value="InterPro"/>
</dbReference>
<evidence type="ECO:0000259" key="6">
    <source>
        <dbReference type="PROSITE" id="PS51296"/>
    </source>
</evidence>
<keyword evidence="2" id="KW-0479">Metal-binding</keyword>
<feature type="domain" description="Rieske" evidence="6">
    <location>
        <begin position="9"/>
        <end position="111"/>
    </location>
</feature>
<dbReference type="EMBL" id="QEKO01000002">
    <property type="protein sequence ID" value="PVY62014.1"/>
    <property type="molecule type" value="Genomic_DNA"/>
</dbReference>
<dbReference type="CDD" id="cd08878">
    <property type="entry name" value="RHO_alpha_C_DMO-like"/>
    <property type="match status" value="1"/>
</dbReference>
<keyword evidence="5" id="KW-0411">Iron-sulfur</keyword>
<keyword evidence="7" id="KW-0489">Methyltransferase</keyword>
<evidence type="ECO:0000256" key="4">
    <source>
        <dbReference type="ARBA" id="ARBA00023004"/>
    </source>
</evidence>
<dbReference type="GO" id="GO:0051537">
    <property type="term" value="F:2 iron, 2 sulfur cluster binding"/>
    <property type="evidence" value="ECO:0007669"/>
    <property type="project" value="UniProtKB-KW"/>
</dbReference>
<dbReference type="Gene3D" id="2.102.10.10">
    <property type="entry name" value="Rieske [2Fe-2S] iron-sulphur domain"/>
    <property type="match status" value="1"/>
</dbReference>
<evidence type="ECO:0000256" key="2">
    <source>
        <dbReference type="ARBA" id="ARBA00022723"/>
    </source>
</evidence>
<keyword evidence="8" id="KW-1185">Reference proteome</keyword>
<dbReference type="GO" id="GO:0032259">
    <property type="term" value="P:methylation"/>
    <property type="evidence" value="ECO:0007669"/>
    <property type="project" value="UniProtKB-KW"/>
</dbReference>
<evidence type="ECO:0000313" key="8">
    <source>
        <dbReference type="Proteomes" id="UP000246145"/>
    </source>
</evidence>
<accession>A0A2U1CM01</accession>
<evidence type="ECO:0000256" key="5">
    <source>
        <dbReference type="ARBA" id="ARBA00023014"/>
    </source>
</evidence>
<evidence type="ECO:0000256" key="3">
    <source>
        <dbReference type="ARBA" id="ARBA00023002"/>
    </source>
</evidence>
<dbReference type="InterPro" id="IPR017941">
    <property type="entry name" value="Rieske_2Fe-2S"/>
</dbReference>
<dbReference type="InterPro" id="IPR036922">
    <property type="entry name" value="Rieske_2Fe-2S_sf"/>
</dbReference>
<dbReference type="STRING" id="1231391.GCA_000308195_01574"/>
<keyword evidence="1" id="KW-0001">2Fe-2S</keyword>
<keyword evidence="3" id="KW-0560">Oxidoreductase</keyword>
<reference evidence="7 8" key="1">
    <citation type="submission" date="2018-04" db="EMBL/GenBank/DDBJ databases">
        <title>Genomic Encyclopedia of Type Strains, Phase IV (KMG-IV): sequencing the most valuable type-strain genomes for metagenomic binning, comparative biology and taxonomic classification.</title>
        <authorList>
            <person name="Goeker M."/>
        </authorList>
    </citation>
    <scope>NUCLEOTIDE SEQUENCE [LARGE SCALE GENOMIC DNA]</scope>
    <source>
        <strain evidence="7 8">DSM 10065</strain>
    </source>
</reference>
<dbReference type="InterPro" id="IPR015881">
    <property type="entry name" value="ARHD_Rieske_2Fe_2S"/>
</dbReference>